<proteinExistence type="predicted"/>
<keyword evidence="4" id="KW-1185">Reference proteome</keyword>
<dbReference type="OrthoDB" id="3971593at2759"/>
<protein>
    <recommendedName>
        <fullName evidence="2">F-box domain-containing protein</fullName>
    </recommendedName>
</protein>
<dbReference type="EMBL" id="MCFA01000106">
    <property type="protein sequence ID" value="ORY07802.1"/>
    <property type="molecule type" value="Genomic_DNA"/>
</dbReference>
<comment type="caution">
    <text evidence="3">The sequence shown here is derived from an EMBL/GenBank/DDBJ whole genome shotgun (WGS) entry which is preliminary data.</text>
</comment>
<dbReference type="SUPFAM" id="SSF81383">
    <property type="entry name" value="F-box domain"/>
    <property type="match status" value="1"/>
</dbReference>
<dbReference type="STRING" id="1231657.A0A1Y1ZBY0"/>
<evidence type="ECO:0000313" key="4">
    <source>
        <dbReference type="Proteomes" id="UP000193144"/>
    </source>
</evidence>
<name>A0A1Y1ZBY0_9PLEO</name>
<gene>
    <name evidence="3" type="ORF">BCR34DRAFT_489227</name>
</gene>
<organism evidence="3 4">
    <name type="scientific">Clohesyomyces aquaticus</name>
    <dbReference type="NCBI Taxonomy" id="1231657"/>
    <lineage>
        <taxon>Eukaryota</taxon>
        <taxon>Fungi</taxon>
        <taxon>Dikarya</taxon>
        <taxon>Ascomycota</taxon>
        <taxon>Pezizomycotina</taxon>
        <taxon>Dothideomycetes</taxon>
        <taxon>Pleosporomycetidae</taxon>
        <taxon>Pleosporales</taxon>
        <taxon>Lindgomycetaceae</taxon>
        <taxon>Clohesyomyces</taxon>
    </lineage>
</organism>
<dbReference type="AlphaFoldDB" id="A0A1Y1ZBY0"/>
<accession>A0A1Y1ZBY0</accession>
<evidence type="ECO:0000256" key="1">
    <source>
        <dbReference type="SAM" id="MobiDB-lite"/>
    </source>
</evidence>
<sequence length="463" mass="52827">MDAQRPSTSGAFNGLPIEINREIVSYLDTDKEIADFRLVCKGTNDAVDGDFLSFWRFKFRQFFALKAGTKNRVLKQQYQRRKKYMRLGAGINWYHGWSKPETRVLQVLAEIINESFQGGHEHDDYGRPRCLNQDQLLQFIQNSKNFLAVKRPRAPKAHGKNECINPALAAVQIMCAHFLFENLNMKHNIYCFEVSQKAVYQTPAKAPMFVGLNKVEVNMELVLHGLNFFRNHMVGTDMGMHHMMRYMHPTQKPSPWQTPLSEGCSPLTKHWKGTYAFLDHADLRKVRAVDEDDDDLEVFIDGNVDIDGKIQLECGEPGAFPWSQLFEKHLKSSPPPAQAPRTRAQGRSLIPNDEKPTAIQFRGEGDDAEDHFYATGWLTSLPPQPAGLDIPGWQRITFMKSFDTDEVEAITDNLWAYEGVVLPGGRIIIGRWWLDYSGPFIFWAVEPELGFEGNITETSTSIL</sequence>
<feature type="domain" description="F-box" evidence="2">
    <location>
        <begin position="9"/>
        <end position="58"/>
    </location>
</feature>
<dbReference type="PROSITE" id="PS50181">
    <property type="entry name" value="FBOX"/>
    <property type="match status" value="1"/>
</dbReference>
<dbReference type="InterPro" id="IPR001810">
    <property type="entry name" value="F-box_dom"/>
</dbReference>
<feature type="region of interest" description="Disordered" evidence="1">
    <location>
        <begin position="330"/>
        <end position="349"/>
    </location>
</feature>
<reference evidence="3 4" key="1">
    <citation type="submission" date="2016-07" db="EMBL/GenBank/DDBJ databases">
        <title>Pervasive Adenine N6-methylation of Active Genes in Fungi.</title>
        <authorList>
            <consortium name="DOE Joint Genome Institute"/>
            <person name="Mondo S.J."/>
            <person name="Dannebaum R.O."/>
            <person name="Kuo R.C."/>
            <person name="Labutti K."/>
            <person name="Haridas S."/>
            <person name="Kuo A."/>
            <person name="Salamov A."/>
            <person name="Ahrendt S.R."/>
            <person name="Lipzen A."/>
            <person name="Sullivan W."/>
            <person name="Andreopoulos W.B."/>
            <person name="Clum A."/>
            <person name="Lindquist E."/>
            <person name="Daum C."/>
            <person name="Ramamoorthy G.K."/>
            <person name="Gryganskyi A."/>
            <person name="Culley D."/>
            <person name="Magnuson J.K."/>
            <person name="James T.Y."/>
            <person name="O'Malley M.A."/>
            <person name="Stajich J.E."/>
            <person name="Spatafora J.W."/>
            <person name="Visel A."/>
            <person name="Grigoriev I.V."/>
        </authorList>
    </citation>
    <scope>NUCLEOTIDE SEQUENCE [LARGE SCALE GENOMIC DNA]</scope>
    <source>
        <strain evidence="3 4">CBS 115471</strain>
    </source>
</reference>
<evidence type="ECO:0000313" key="3">
    <source>
        <dbReference type="EMBL" id="ORY07802.1"/>
    </source>
</evidence>
<dbReference type="InterPro" id="IPR036047">
    <property type="entry name" value="F-box-like_dom_sf"/>
</dbReference>
<dbReference type="Proteomes" id="UP000193144">
    <property type="component" value="Unassembled WGS sequence"/>
</dbReference>
<evidence type="ECO:0000259" key="2">
    <source>
        <dbReference type="PROSITE" id="PS50181"/>
    </source>
</evidence>